<evidence type="ECO:0000256" key="5">
    <source>
        <dbReference type="SAM" id="SignalP"/>
    </source>
</evidence>
<evidence type="ECO:0000256" key="4">
    <source>
        <dbReference type="ARBA" id="ARBA00023263"/>
    </source>
</evidence>
<proteinExistence type="inferred from homology"/>
<keyword evidence="9" id="KW-1185">Reference proteome</keyword>
<dbReference type="PANTHER" id="PTHR33420:SF3">
    <property type="entry name" value="FIMBRIAL SUBUNIT ELFA"/>
    <property type="match status" value="1"/>
</dbReference>
<accession>A0A1H0TXS3</accession>
<dbReference type="PANTHER" id="PTHR33420">
    <property type="entry name" value="FIMBRIAL SUBUNIT ELFA-RELATED"/>
    <property type="match status" value="1"/>
</dbReference>
<protein>
    <submittedName>
        <fullName evidence="6">Fimbrial protein</fullName>
    </submittedName>
    <submittedName>
        <fullName evidence="7">Major type 1 subunit fimbrin (Pilin)</fullName>
    </submittedName>
</protein>
<name>A0A1H0TXS3_9PSED</name>
<evidence type="ECO:0000256" key="3">
    <source>
        <dbReference type="ARBA" id="ARBA00022729"/>
    </source>
</evidence>
<dbReference type="InterPro" id="IPR050263">
    <property type="entry name" value="Bact_Fimbrial_Adh_Pro"/>
</dbReference>
<evidence type="ECO:0000313" key="8">
    <source>
        <dbReference type="Proteomes" id="UP000181686"/>
    </source>
</evidence>
<keyword evidence="3 5" id="KW-0732">Signal</keyword>
<dbReference type="InterPro" id="IPR008966">
    <property type="entry name" value="Adhesion_dom_sf"/>
</dbReference>
<feature type="chain" id="PRO_5044558008" evidence="5">
    <location>
        <begin position="26"/>
        <end position="193"/>
    </location>
</feature>
<reference evidence="7 9" key="2">
    <citation type="submission" date="2016-10" db="EMBL/GenBank/DDBJ databases">
        <authorList>
            <person name="Varghese N."/>
            <person name="Submissions S."/>
        </authorList>
    </citation>
    <scope>NUCLEOTIDE SEQUENCE [LARGE SCALE GENOMIC DNA]</scope>
    <source>
        <strain evidence="7 9">BS2774</strain>
    </source>
</reference>
<dbReference type="EMBL" id="MDGK01000063">
    <property type="protein sequence ID" value="OIN04067.1"/>
    <property type="molecule type" value="Genomic_DNA"/>
</dbReference>
<evidence type="ECO:0000256" key="2">
    <source>
        <dbReference type="ARBA" id="ARBA00006671"/>
    </source>
</evidence>
<dbReference type="GO" id="GO:0043709">
    <property type="term" value="P:cell adhesion involved in single-species biofilm formation"/>
    <property type="evidence" value="ECO:0007669"/>
    <property type="project" value="TreeGrafter"/>
</dbReference>
<dbReference type="Gene3D" id="2.60.40.1090">
    <property type="entry name" value="Fimbrial-type adhesion domain"/>
    <property type="match status" value="1"/>
</dbReference>
<dbReference type="EMBL" id="LT629708">
    <property type="protein sequence ID" value="SDP58565.1"/>
    <property type="molecule type" value="Genomic_DNA"/>
</dbReference>
<evidence type="ECO:0000256" key="1">
    <source>
        <dbReference type="ARBA" id="ARBA00004561"/>
    </source>
</evidence>
<organism evidence="6 8">
    <name type="scientific">Pseudomonas extremorientalis</name>
    <dbReference type="NCBI Taxonomy" id="169669"/>
    <lineage>
        <taxon>Bacteria</taxon>
        <taxon>Pseudomonadati</taxon>
        <taxon>Pseudomonadota</taxon>
        <taxon>Gammaproteobacteria</taxon>
        <taxon>Pseudomonadales</taxon>
        <taxon>Pseudomonadaceae</taxon>
        <taxon>Pseudomonas</taxon>
    </lineage>
</organism>
<gene>
    <name evidence="6" type="ORF">BFN10_27540</name>
    <name evidence="7" type="ORF">SAMN04490184_3932</name>
</gene>
<evidence type="ECO:0000313" key="6">
    <source>
        <dbReference type="EMBL" id="OIN04067.1"/>
    </source>
</evidence>
<dbReference type="Proteomes" id="UP000181686">
    <property type="component" value="Unassembled WGS sequence"/>
</dbReference>
<reference evidence="6 8" key="1">
    <citation type="submission" date="2016-08" db="EMBL/GenBank/DDBJ databases">
        <title>Draft genome sequence of the type strain of Pseudomonas extremorientalis LMG 19695T isolated from drinking water reservoir.</title>
        <authorList>
            <person name="Tambong J.T."/>
        </authorList>
    </citation>
    <scope>NUCLEOTIDE SEQUENCE [LARGE SCALE GENOMIC DNA]</scope>
    <source>
        <strain evidence="6 8">LMG 19695</strain>
    </source>
</reference>
<dbReference type="InterPro" id="IPR036937">
    <property type="entry name" value="Adhesion_dom_fimbrial_sf"/>
</dbReference>
<comment type="similarity">
    <text evidence="2">Belongs to the fimbrial protein family.</text>
</comment>
<dbReference type="RefSeq" id="WP_071492379.1">
    <property type="nucleotide sequence ID" value="NZ_CP089519.1"/>
</dbReference>
<dbReference type="SUPFAM" id="SSF49401">
    <property type="entry name" value="Bacterial adhesins"/>
    <property type="match status" value="1"/>
</dbReference>
<evidence type="ECO:0000313" key="9">
    <source>
        <dbReference type="Proteomes" id="UP000182654"/>
    </source>
</evidence>
<dbReference type="Proteomes" id="UP000182654">
    <property type="component" value="Chromosome I"/>
</dbReference>
<dbReference type="GO" id="GO:0009289">
    <property type="term" value="C:pilus"/>
    <property type="evidence" value="ECO:0007669"/>
    <property type="project" value="UniProtKB-SubCell"/>
</dbReference>
<keyword evidence="4" id="KW-0281">Fimbrium</keyword>
<sequence length="193" mass="19607">MKVNVFSTLAVVLALAAAVSQPAQAANDGTINFTGLVSDTTCTIEGAAPGTGAVVKDVNLGGVSAARLQKPGDRANLTGFTIRIGAPGEGGCTNGRTAMVAFDPTSPAIDVATGRLNIDGYDDPSDTTNAKNVQVEVTNRNGTPINVYTEKSEGVVIADNQAVIPLAAQMYASGAATEGTVKTRVGFMVVYAD</sequence>
<feature type="signal peptide" evidence="5">
    <location>
        <begin position="1"/>
        <end position="25"/>
    </location>
</feature>
<evidence type="ECO:0000313" key="7">
    <source>
        <dbReference type="EMBL" id="SDP58565.1"/>
    </source>
</evidence>
<comment type="subcellular location">
    <subcellularLocation>
        <location evidence="1">Fimbrium</location>
    </subcellularLocation>
</comment>
<dbReference type="AlphaFoldDB" id="A0A1H0TXS3"/>